<evidence type="ECO:0000313" key="1">
    <source>
        <dbReference type="EMBL" id="QGJ92745.1"/>
    </source>
</evidence>
<dbReference type="RefSeq" id="YP_010751366.1">
    <property type="nucleotide sequence ID" value="NC_073368.1"/>
</dbReference>
<dbReference type="Proteomes" id="UP000425388">
    <property type="component" value="Segment"/>
</dbReference>
<accession>A0A649VKU1</accession>
<proteinExistence type="predicted"/>
<gene>
    <name evidence="1" type="primary">75</name>
    <name evidence="1" type="ORF">PBI_MEGAN_75</name>
</gene>
<sequence>MPIANYTTSVPVVRTVDAITKMLGGAGASSITQHLGPNLRPVGVEFGITTEVGWRPYRLPVRIEAVERALAADPPPKPSQRTPEHAERVAWRIAHDWLRAQLALIEAGMATLDEVMFPYVLVSADTTAYEAFGRKQVTS</sequence>
<keyword evidence="2" id="KW-1185">Reference proteome</keyword>
<reference evidence="1 2" key="1">
    <citation type="submission" date="2019-10" db="EMBL/GenBank/DDBJ databases">
        <authorList>
            <person name="Abad L.A."/>
            <person name="AUll H.A."/>
            <person name="Garlena R.A."/>
            <person name="Russell D.A."/>
            <person name="Pope W.H."/>
            <person name="Jacobs-Sera D."/>
            <person name="Hatfull G.F."/>
        </authorList>
    </citation>
    <scope>NUCLEOTIDE SEQUENCE [LARGE SCALE GENOMIC DNA]</scope>
</reference>
<organism evidence="1 2">
    <name type="scientific">Microbacterium phage Megan</name>
    <dbReference type="NCBI Taxonomy" id="2656551"/>
    <lineage>
        <taxon>Viruses</taxon>
        <taxon>Duplodnaviria</taxon>
        <taxon>Heunggongvirae</taxon>
        <taxon>Uroviricota</taxon>
        <taxon>Caudoviricetes</taxon>
        <taxon>Hodgkinviridae</taxon>
        <taxon>Meganvirus</taxon>
        <taxon>Meganvirus megan</taxon>
    </lineage>
</organism>
<dbReference type="EMBL" id="MN586020">
    <property type="protein sequence ID" value="QGJ92745.1"/>
    <property type="molecule type" value="Genomic_DNA"/>
</dbReference>
<protein>
    <submittedName>
        <fullName evidence="1">Uncharacterized protein</fullName>
    </submittedName>
</protein>
<dbReference type="GeneID" id="80005032"/>
<evidence type="ECO:0000313" key="2">
    <source>
        <dbReference type="Proteomes" id="UP000425388"/>
    </source>
</evidence>
<name>A0A649VKU1_9CAUD</name>
<dbReference type="KEGG" id="vg:80005032"/>